<dbReference type="KEGG" id="nue:C5F50_10060"/>
<accession>A0A7D5M635</accession>
<keyword evidence="2" id="KW-1185">Reference proteome</keyword>
<protein>
    <submittedName>
        <fullName evidence="1">Uncharacterized protein</fullName>
    </submittedName>
</protein>
<organism evidence="1 2">
    <name type="scientific">Nitrosopumilus ureiphilus</name>
    <dbReference type="NCBI Taxonomy" id="1470067"/>
    <lineage>
        <taxon>Archaea</taxon>
        <taxon>Nitrososphaerota</taxon>
        <taxon>Nitrososphaeria</taxon>
        <taxon>Nitrosopumilales</taxon>
        <taxon>Nitrosopumilaceae</taxon>
        <taxon>Nitrosopumilus</taxon>
    </lineage>
</organism>
<dbReference type="AlphaFoldDB" id="A0A7D5M635"/>
<sequence length="93" mass="10729">MSRNSGSCPLCVKKCKEFQAQNPQVGKRYELGQKRYPKCNPWVGTMSGVWCPCCNNILEVLKTELDQIKEEIRNDLKEQDFELKNGMPQLDGY</sequence>
<reference evidence="1 2" key="1">
    <citation type="submission" date="2018-02" db="EMBL/GenBank/DDBJ databases">
        <title>Complete genome of Nitrosopumilus ureaphilus PS0.</title>
        <authorList>
            <person name="Qin W."/>
            <person name="Zheng Y."/>
            <person name="Stahl D.A."/>
        </authorList>
    </citation>
    <scope>NUCLEOTIDE SEQUENCE [LARGE SCALE GENOMIC DNA]</scope>
    <source>
        <strain evidence="1 2">PS0</strain>
    </source>
</reference>
<proteinExistence type="predicted"/>
<dbReference type="Proteomes" id="UP000509478">
    <property type="component" value="Chromosome"/>
</dbReference>
<evidence type="ECO:0000313" key="1">
    <source>
        <dbReference type="EMBL" id="QLH07375.1"/>
    </source>
</evidence>
<name>A0A7D5M635_9ARCH</name>
<gene>
    <name evidence="1" type="ORF">C5F50_10060</name>
</gene>
<evidence type="ECO:0000313" key="2">
    <source>
        <dbReference type="Proteomes" id="UP000509478"/>
    </source>
</evidence>
<dbReference type="EMBL" id="CP026995">
    <property type="protein sequence ID" value="QLH07375.1"/>
    <property type="molecule type" value="Genomic_DNA"/>
</dbReference>